<comment type="caution">
    <text evidence="1">The sequence shown here is derived from an EMBL/GenBank/DDBJ whole genome shotgun (WGS) entry which is preliminary data.</text>
</comment>
<proteinExistence type="predicted"/>
<dbReference type="EMBL" id="MFTI01000006">
    <property type="protein sequence ID" value="OGI61092.1"/>
    <property type="molecule type" value="Genomic_DNA"/>
</dbReference>
<organism evidence="1 2">
    <name type="scientific">Candidatus Nomurabacteria bacterium RIFCSPHIGHO2_01_FULL_38_19</name>
    <dbReference type="NCBI Taxonomy" id="1801732"/>
    <lineage>
        <taxon>Bacteria</taxon>
        <taxon>Candidatus Nomuraibacteriota</taxon>
    </lineage>
</organism>
<name>A0A1F6UUQ6_9BACT</name>
<protein>
    <submittedName>
        <fullName evidence="1">Uncharacterized protein</fullName>
    </submittedName>
</protein>
<sequence length="69" mass="7322">MKFAAVPMIASGAARAIDSAERTQAKKKKPSAIVEGNIIITPAIRFGTRSASVTRRIIKAPPTKNEVTS</sequence>
<evidence type="ECO:0000313" key="1">
    <source>
        <dbReference type="EMBL" id="OGI61092.1"/>
    </source>
</evidence>
<evidence type="ECO:0000313" key="2">
    <source>
        <dbReference type="Proteomes" id="UP000177869"/>
    </source>
</evidence>
<gene>
    <name evidence="1" type="ORF">A2814_02015</name>
</gene>
<accession>A0A1F6UUQ6</accession>
<dbReference type="AlphaFoldDB" id="A0A1F6UUQ6"/>
<dbReference type="Proteomes" id="UP000177869">
    <property type="component" value="Unassembled WGS sequence"/>
</dbReference>
<reference evidence="1 2" key="1">
    <citation type="journal article" date="2016" name="Nat. Commun.">
        <title>Thousands of microbial genomes shed light on interconnected biogeochemical processes in an aquifer system.</title>
        <authorList>
            <person name="Anantharaman K."/>
            <person name="Brown C.T."/>
            <person name="Hug L.A."/>
            <person name="Sharon I."/>
            <person name="Castelle C.J."/>
            <person name="Probst A.J."/>
            <person name="Thomas B.C."/>
            <person name="Singh A."/>
            <person name="Wilkins M.J."/>
            <person name="Karaoz U."/>
            <person name="Brodie E.L."/>
            <person name="Williams K.H."/>
            <person name="Hubbard S.S."/>
            <person name="Banfield J.F."/>
        </authorList>
    </citation>
    <scope>NUCLEOTIDE SEQUENCE [LARGE SCALE GENOMIC DNA]</scope>
</reference>